<dbReference type="InterPro" id="IPR043502">
    <property type="entry name" value="DNA/RNA_pol_sf"/>
</dbReference>
<sequence>MTCIGIGYRYRRYPIFFGYRLIPSDSNTFEYRKVSLNTNYYDTCLPMGCSISCFYFEMFSTFLEWVAREITHLPSITQYLDYLFLVGPANSEVCSQALAQFKDIMAYFGVPLSPEKTIGPISVITFLSIEIDSIAMEFRLPREKIDKLVELINGCLSVGKVSLTQMQSLLGSLNFACRTLATRDIKQPHHRIRITAQLRHDLIDMETLSQHLQQGEPVSRKRSARTVIDLIRFIVLKSLIFNVWFKASVCIKNNDDLTVITNWTVSQDQPGRRVQENLEELECLSLIWDVLET</sequence>
<keyword evidence="2" id="KW-1185">Reference proteome</keyword>
<accession>A0ABN9LPL5</accession>
<evidence type="ECO:0008006" key="3">
    <source>
        <dbReference type="Google" id="ProtNLM"/>
    </source>
</evidence>
<dbReference type="EMBL" id="CAUEEQ010026535">
    <property type="protein sequence ID" value="CAJ0947280.1"/>
    <property type="molecule type" value="Genomic_DNA"/>
</dbReference>
<dbReference type="InterPro" id="IPR052055">
    <property type="entry name" value="Hepadnavirus_pol/RT"/>
</dbReference>
<gene>
    <name evidence="1" type="ORF">RIMI_LOCUS11629040</name>
</gene>
<dbReference type="SUPFAM" id="SSF56672">
    <property type="entry name" value="DNA/RNA polymerases"/>
    <property type="match status" value="1"/>
</dbReference>
<proteinExistence type="predicted"/>
<organism evidence="1 2">
    <name type="scientific">Ranitomeya imitator</name>
    <name type="common">mimic poison frog</name>
    <dbReference type="NCBI Taxonomy" id="111125"/>
    <lineage>
        <taxon>Eukaryota</taxon>
        <taxon>Metazoa</taxon>
        <taxon>Chordata</taxon>
        <taxon>Craniata</taxon>
        <taxon>Vertebrata</taxon>
        <taxon>Euteleostomi</taxon>
        <taxon>Amphibia</taxon>
        <taxon>Batrachia</taxon>
        <taxon>Anura</taxon>
        <taxon>Neobatrachia</taxon>
        <taxon>Hyloidea</taxon>
        <taxon>Dendrobatidae</taxon>
        <taxon>Dendrobatinae</taxon>
        <taxon>Ranitomeya</taxon>
    </lineage>
</organism>
<dbReference type="PANTHER" id="PTHR33050:SF8">
    <property type="entry name" value="REVERSE TRANSCRIPTASE DOMAIN-CONTAINING PROTEIN"/>
    <property type="match status" value="1"/>
</dbReference>
<protein>
    <recommendedName>
        <fullName evidence="3">Reverse transcriptase domain-containing protein</fullName>
    </recommendedName>
</protein>
<evidence type="ECO:0000313" key="1">
    <source>
        <dbReference type="EMBL" id="CAJ0947280.1"/>
    </source>
</evidence>
<dbReference type="PANTHER" id="PTHR33050">
    <property type="entry name" value="REVERSE TRANSCRIPTASE DOMAIN-CONTAINING PROTEIN"/>
    <property type="match status" value="1"/>
</dbReference>
<evidence type="ECO:0000313" key="2">
    <source>
        <dbReference type="Proteomes" id="UP001176940"/>
    </source>
</evidence>
<name>A0ABN9LPL5_9NEOB</name>
<dbReference type="Proteomes" id="UP001176940">
    <property type="component" value="Unassembled WGS sequence"/>
</dbReference>
<reference evidence="1" key="1">
    <citation type="submission" date="2023-07" db="EMBL/GenBank/DDBJ databases">
        <authorList>
            <person name="Stuckert A."/>
        </authorList>
    </citation>
    <scope>NUCLEOTIDE SEQUENCE</scope>
</reference>
<comment type="caution">
    <text evidence="1">The sequence shown here is derived from an EMBL/GenBank/DDBJ whole genome shotgun (WGS) entry which is preliminary data.</text>
</comment>